<proteinExistence type="predicted"/>
<name>A0A9W9K643_9EURO</name>
<evidence type="ECO:0000256" key="7">
    <source>
        <dbReference type="SAM" id="Phobius"/>
    </source>
</evidence>
<gene>
    <name evidence="8" type="ORF">N7456_010345</name>
</gene>
<comment type="caution">
    <text evidence="8">The sequence shown here is derived from an EMBL/GenBank/DDBJ whole genome shotgun (WGS) entry which is preliminary data.</text>
</comment>
<dbReference type="Proteomes" id="UP001149165">
    <property type="component" value="Unassembled WGS sequence"/>
</dbReference>
<evidence type="ECO:0008006" key="10">
    <source>
        <dbReference type="Google" id="ProtNLM"/>
    </source>
</evidence>
<reference evidence="8" key="2">
    <citation type="journal article" date="2023" name="IMA Fungus">
        <title>Comparative genomic study of the Penicillium genus elucidates a diverse pangenome and 15 lateral gene transfer events.</title>
        <authorList>
            <person name="Petersen C."/>
            <person name="Sorensen T."/>
            <person name="Nielsen M.R."/>
            <person name="Sondergaard T.E."/>
            <person name="Sorensen J.L."/>
            <person name="Fitzpatrick D.A."/>
            <person name="Frisvad J.C."/>
            <person name="Nielsen K.L."/>
        </authorList>
    </citation>
    <scope>NUCLEOTIDE SEQUENCE</scope>
    <source>
        <strain evidence="8">IBT 30069</strain>
    </source>
</reference>
<evidence type="ECO:0000256" key="1">
    <source>
        <dbReference type="ARBA" id="ARBA00004477"/>
    </source>
</evidence>
<evidence type="ECO:0000256" key="6">
    <source>
        <dbReference type="SAM" id="MobiDB-lite"/>
    </source>
</evidence>
<dbReference type="PANTHER" id="PTHR31394">
    <property type="entry name" value="TRANSMEMBRANE PROTEIN 199"/>
    <property type="match status" value="1"/>
</dbReference>
<dbReference type="GO" id="GO:0005789">
    <property type="term" value="C:endoplasmic reticulum membrane"/>
    <property type="evidence" value="ECO:0007669"/>
    <property type="project" value="UniProtKB-SubCell"/>
</dbReference>
<evidence type="ECO:0000256" key="4">
    <source>
        <dbReference type="ARBA" id="ARBA00022989"/>
    </source>
</evidence>
<keyword evidence="2 7" id="KW-0812">Transmembrane</keyword>
<dbReference type="EMBL" id="JAPQKH010000006">
    <property type="protein sequence ID" value="KAJ5094484.1"/>
    <property type="molecule type" value="Genomic_DNA"/>
</dbReference>
<dbReference type="InterPro" id="IPR021013">
    <property type="entry name" value="ATPase_Vma12"/>
</dbReference>
<dbReference type="AlphaFoldDB" id="A0A9W9K643"/>
<evidence type="ECO:0000313" key="9">
    <source>
        <dbReference type="Proteomes" id="UP001149165"/>
    </source>
</evidence>
<protein>
    <recommendedName>
        <fullName evidence="10">ATPase, vacuolar ER assembly factor, Vma12</fullName>
    </recommendedName>
</protein>
<sequence>MVLLVATDRIRSALEAVSECKRGELDLPTAIDVNGPISHTQLLRLSKHLQNDSEYDPVSCGVPGTSPTILSALLRGTKVYVPPPPKKPEPTPEYLASKARLQALAEKQAYQRLLNPNYTPLPESTDHHINGQNGEEQEDTLTPSLVLNIFVSVVITGFAVYWALGSFYMPRILAQVFTSLTTSSASIHDRREGVGASQAVRVLISFIAALSVAVAESFLYGLYLGKVEEARRVERGRKEEKVVLGPVGDGDGDEDADGDKEGRVVGEKEEIWGKGVNGGMRRRVREKWEREQEGQKETVKVEVEVHEKNS</sequence>
<dbReference type="PANTHER" id="PTHR31394:SF1">
    <property type="entry name" value="TRANSMEMBRANE PROTEIN 199"/>
    <property type="match status" value="1"/>
</dbReference>
<evidence type="ECO:0000256" key="2">
    <source>
        <dbReference type="ARBA" id="ARBA00022692"/>
    </source>
</evidence>
<dbReference type="GO" id="GO:0070072">
    <property type="term" value="P:vacuolar proton-transporting V-type ATPase complex assembly"/>
    <property type="evidence" value="ECO:0007669"/>
    <property type="project" value="InterPro"/>
</dbReference>
<feature type="transmembrane region" description="Helical" evidence="7">
    <location>
        <begin position="202"/>
        <end position="225"/>
    </location>
</feature>
<dbReference type="OrthoDB" id="19981at2759"/>
<evidence type="ECO:0000256" key="3">
    <source>
        <dbReference type="ARBA" id="ARBA00022824"/>
    </source>
</evidence>
<evidence type="ECO:0000256" key="5">
    <source>
        <dbReference type="ARBA" id="ARBA00023136"/>
    </source>
</evidence>
<feature type="compositionally biased region" description="Basic and acidic residues" evidence="6">
    <location>
        <begin position="259"/>
        <end position="268"/>
    </location>
</feature>
<keyword evidence="5 7" id="KW-0472">Membrane</keyword>
<comment type="subcellular location">
    <subcellularLocation>
        <location evidence="1">Endoplasmic reticulum membrane</location>
        <topology evidence="1">Multi-pass membrane protein</topology>
    </subcellularLocation>
</comment>
<keyword evidence="9" id="KW-1185">Reference proteome</keyword>
<feature type="region of interest" description="Disordered" evidence="6">
    <location>
        <begin position="243"/>
        <end position="268"/>
    </location>
</feature>
<keyword evidence="4 7" id="KW-1133">Transmembrane helix</keyword>
<feature type="region of interest" description="Disordered" evidence="6">
    <location>
        <begin position="287"/>
        <end position="310"/>
    </location>
</feature>
<evidence type="ECO:0000313" key="8">
    <source>
        <dbReference type="EMBL" id="KAJ5094484.1"/>
    </source>
</evidence>
<dbReference type="Pfam" id="PF11712">
    <property type="entry name" value="Vma12"/>
    <property type="match status" value="1"/>
</dbReference>
<keyword evidence="3" id="KW-0256">Endoplasmic reticulum</keyword>
<accession>A0A9W9K643</accession>
<reference evidence="8" key="1">
    <citation type="submission" date="2022-11" db="EMBL/GenBank/DDBJ databases">
        <authorList>
            <person name="Petersen C."/>
        </authorList>
    </citation>
    <scope>NUCLEOTIDE SEQUENCE</scope>
    <source>
        <strain evidence="8">IBT 30069</strain>
    </source>
</reference>
<feature type="transmembrane region" description="Helical" evidence="7">
    <location>
        <begin position="145"/>
        <end position="164"/>
    </location>
</feature>
<organism evidence="8 9">
    <name type="scientific">Penicillium angulare</name>
    <dbReference type="NCBI Taxonomy" id="116970"/>
    <lineage>
        <taxon>Eukaryota</taxon>
        <taxon>Fungi</taxon>
        <taxon>Dikarya</taxon>
        <taxon>Ascomycota</taxon>
        <taxon>Pezizomycotina</taxon>
        <taxon>Eurotiomycetes</taxon>
        <taxon>Eurotiomycetidae</taxon>
        <taxon>Eurotiales</taxon>
        <taxon>Aspergillaceae</taxon>
        <taxon>Penicillium</taxon>
    </lineage>
</organism>